<dbReference type="OrthoDB" id="1685233at2"/>
<evidence type="ECO:0000259" key="12">
    <source>
        <dbReference type="PROSITE" id="PS52015"/>
    </source>
</evidence>
<sequence length="218" mass="23904">MSYATENKRANPASMALAIGVNGSIILAVALSPVIVEEFKRDPFEGRSIPIEPLPPPVDEKKPDTDTQPIKDDVYVPPRETDTMTDSSNDITTSDTRTETTTVVDGKGGGEVRFQDPIVEPPPPLFRAATRDPRFTRDFQPDYPSGLLQKEIEGSASIRVLIGTDGRVRDAQVVSASHPDFGKAAVKQALRAWRFKPATRGDVAVEDWQTLSVRFTIN</sequence>
<dbReference type="InterPro" id="IPR037682">
    <property type="entry name" value="TonB_C"/>
</dbReference>
<keyword evidence="3" id="KW-0813">Transport</keyword>
<dbReference type="InterPro" id="IPR006260">
    <property type="entry name" value="TonB/TolA_C"/>
</dbReference>
<evidence type="ECO:0000256" key="7">
    <source>
        <dbReference type="ARBA" id="ARBA00022927"/>
    </source>
</evidence>
<comment type="subcellular location">
    <subcellularLocation>
        <location evidence="1">Cell inner membrane</location>
        <topology evidence="1">Single-pass membrane protein</topology>
        <orientation evidence="1">Periplasmic side</orientation>
    </subcellularLocation>
</comment>
<dbReference type="EMBL" id="QRGP01000003">
    <property type="protein sequence ID" value="RDV01702.1"/>
    <property type="molecule type" value="Genomic_DNA"/>
</dbReference>
<dbReference type="Pfam" id="PF03544">
    <property type="entry name" value="TonB_C"/>
    <property type="match status" value="1"/>
</dbReference>
<dbReference type="Proteomes" id="UP000263833">
    <property type="component" value="Unassembled WGS sequence"/>
</dbReference>
<evidence type="ECO:0000256" key="2">
    <source>
        <dbReference type="ARBA" id="ARBA00006555"/>
    </source>
</evidence>
<feature type="region of interest" description="Disordered" evidence="10">
    <location>
        <begin position="46"/>
        <end position="129"/>
    </location>
</feature>
<keyword evidence="14" id="KW-1185">Reference proteome</keyword>
<feature type="compositionally biased region" description="Low complexity" evidence="10">
    <location>
        <begin position="84"/>
        <end position="102"/>
    </location>
</feature>
<organism evidence="13 14">
    <name type="scientific">Sphingorhabdus pulchriflava</name>
    <dbReference type="NCBI Taxonomy" id="2292257"/>
    <lineage>
        <taxon>Bacteria</taxon>
        <taxon>Pseudomonadati</taxon>
        <taxon>Pseudomonadota</taxon>
        <taxon>Alphaproteobacteria</taxon>
        <taxon>Sphingomonadales</taxon>
        <taxon>Sphingomonadaceae</taxon>
        <taxon>Sphingorhabdus</taxon>
    </lineage>
</organism>
<comment type="caution">
    <text evidence="13">The sequence shown here is derived from an EMBL/GenBank/DDBJ whole genome shotgun (WGS) entry which is preliminary data.</text>
</comment>
<dbReference type="SUPFAM" id="SSF74653">
    <property type="entry name" value="TolA/TonB C-terminal domain"/>
    <property type="match status" value="1"/>
</dbReference>
<dbReference type="GO" id="GO:0031992">
    <property type="term" value="F:energy transducer activity"/>
    <property type="evidence" value="ECO:0007669"/>
    <property type="project" value="TreeGrafter"/>
</dbReference>
<feature type="compositionally biased region" description="Basic and acidic residues" evidence="10">
    <location>
        <begin position="58"/>
        <end position="82"/>
    </location>
</feature>
<keyword evidence="5" id="KW-0997">Cell inner membrane</keyword>
<dbReference type="PANTHER" id="PTHR33446">
    <property type="entry name" value="PROTEIN TONB-RELATED"/>
    <property type="match status" value="1"/>
</dbReference>
<dbReference type="InterPro" id="IPR051045">
    <property type="entry name" value="TonB-dependent_transducer"/>
</dbReference>
<evidence type="ECO:0000256" key="3">
    <source>
        <dbReference type="ARBA" id="ARBA00022448"/>
    </source>
</evidence>
<comment type="similarity">
    <text evidence="2">Belongs to the TonB family.</text>
</comment>
<evidence type="ECO:0000256" key="9">
    <source>
        <dbReference type="ARBA" id="ARBA00023136"/>
    </source>
</evidence>
<name>A0A371B2E5_9SPHN</name>
<evidence type="ECO:0000256" key="11">
    <source>
        <dbReference type="SAM" id="Phobius"/>
    </source>
</evidence>
<evidence type="ECO:0000256" key="6">
    <source>
        <dbReference type="ARBA" id="ARBA00022692"/>
    </source>
</evidence>
<keyword evidence="7" id="KW-0653">Protein transport</keyword>
<evidence type="ECO:0000313" key="13">
    <source>
        <dbReference type="EMBL" id="RDV01702.1"/>
    </source>
</evidence>
<dbReference type="GO" id="GO:0055085">
    <property type="term" value="P:transmembrane transport"/>
    <property type="evidence" value="ECO:0007669"/>
    <property type="project" value="InterPro"/>
</dbReference>
<keyword evidence="4" id="KW-1003">Cell membrane</keyword>
<protein>
    <submittedName>
        <fullName evidence="13">Energy transducer TonB</fullName>
    </submittedName>
</protein>
<dbReference type="GO" id="GO:0015031">
    <property type="term" value="P:protein transport"/>
    <property type="evidence" value="ECO:0007669"/>
    <property type="project" value="UniProtKB-KW"/>
</dbReference>
<dbReference type="NCBIfam" id="TIGR01352">
    <property type="entry name" value="tonB_Cterm"/>
    <property type="match status" value="1"/>
</dbReference>
<keyword evidence="8 11" id="KW-1133">Transmembrane helix</keyword>
<evidence type="ECO:0000256" key="1">
    <source>
        <dbReference type="ARBA" id="ARBA00004383"/>
    </source>
</evidence>
<accession>A0A371B2E5</accession>
<dbReference type="PANTHER" id="PTHR33446:SF2">
    <property type="entry name" value="PROTEIN TONB"/>
    <property type="match status" value="1"/>
</dbReference>
<dbReference type="AlphaFoldDB" id="A0A371B2E5"/>
<evidence type="ECO:0000313" key="14">
    <source>
        <dbReference type="Proteomes" id="UP000263833"/>
    </source>
</evidence>
<evidence type="ECO:0000256" key="4">
    <source>
        <dbReference type="ARBA" id="ARBA00022475"/>
    </source>
</evidence>
<evidence type="ECO:0000256" key="10">
    <source>
        <dbReference type="SAM" id="MobiDB-lite"/>
    </source>
</evidence>
<reference evidence="14" key="1">
    <citation type="submission" date="2018-08" db="EMBL/GenBank/DDBJ databases">
        <authorList>
            <person name="Kim S.-J."/>
            <person name="Jung G.-Y."/>
        </authorList>
    </citation>
    <scope>NUCLEOTIDE SEQUENCE [LARGE SCALE GENOMIC DNA]</scope>
    <source>
        <strain evidence="14">GY_G</strain>
    </source>
</reference>
<feature type="domain" description="TonB C-terminal" evidence="12">
    <location>
        <begin position="128"/>
        <end position="218"/>
    </location>
</feature>
<dbReference type="Gene3D" id="3.30.1150.10">
    <property type="match status" value="1"/>
</dbReference>
<dbReference type="RefSeq" id="WP_115550480.1">
    <property type="nucleotide sequence ID" value="NZ_QRGP01000003.1"/>
</dbReference>
<evidence type="ECO:0000256" key="5">
    <source>
        <dbReference type="ARBA" id="ARBA00022519"/>
    </source>
</evidence>
<keyword evidence="9 11" id="KW-0472">Membrane</keyword>
<proteinExistence type="inferred from homology"/>
<keyword evidence="6 11" id="KW-0812">Transmembrane</keyword>
<gene>
    <name evidence="13" type="ORF">DXH95_15600</name>
</gene>
<dbReference type="PROSITE" id="PS52015">
    <property type="entry name" value="TONB_CTD"/>
    <property type="match status" value="1"/>
</dbReference>
<evidence type="ECO:0000256" key="8">
    <source>
        <dbReference type="ARBA" id="ARBA00022989"/>
    </source>
</evidence>
<dbReference type="GO" id="GO:0098797">
    <property type="term" value="C:plasma membrane protein complex"/>
    <property type="evidence" value="ECO:0007669"/>
    <property type="project" value="TreeGrafter"/>
</dbReference>
<feature type="transmembrane region" description="Helical" evidence="11">
    <location>
        <begin position="15"/>
        <end position="36"/>
    </location>
</feature>